<protein>
    <submittedName>
        <fullName evidence="3">Puratrophin-1</fullName>
    </submittedName>
</protein>
<proteinExistence type="predicted"/>
<evidence type="ECO:0000256" key="1">
    <source>
        <dbReference type="ARBA" id="ARBA00022658"/>
    </source>
</evidence>
<name>A0A8D8C614_CULPI</name>
<dbReference type="Pfam" id="PF00621">
    <property type="entry name" value="RhoGEF"/>
    <property type="match status" value="1"/>
</dbReference>
<dbReference type="Gene3D" id="1.20.900.10">
    <property type="entry name" value="Dbl homology (DH) domain"/>
    <property type="match status" value="1"/>
</dbReference>
<dbReference type="SMART" id="SM00325">
    <property type="entry name" value="RhoGEF"/>
    <property type="match status" value="1"/>
</dbReference>
<dbReference type="GO" id="GO:0005085">
    <property type="term" value="F:guanyl-nucleotide exchange factor activity"/>
    <property type="evidence" value="ECO:0007669"/>
    <property type="project" value="UniProtKB-KW"/>
</dbReference>
<dbReference type="PROSITE" id="PS50010">
    <property type="entry name" value="DH_2"/>
    <property type="match status" value="2"/>
</dbReference>
<sequence length="903" mass="104429">MCPGTPPPLTDEQLERISLPDSETICDCYNEFIYLCLTKSAADHLNSYDSDFEEDDDTDIPAPAEASNTTVSLRLPGDYIHFMLHGHYLVRRLSAEQTTNLDKEVNCAGCSGGSSFDDNDSVFLDAEETLPTTTISFEETDKAVGTLEIDNDIGNGNEDDEQVRKLAYLIDELVETERNYINTLERGITTYIKNVFQKAPIPSELINMKYHLFGNIEYIHLFHKSVLLPKMIACGKDSGRIADVFRKYLENDSFYGYVLYSLYHPKSQRLCEQFSRFFENHQNHSGDKLGVKSFILQPIQRLPRYNMMLNSIAKALRKSAQTSSTSANLQSVEAAQRMMEAFINSMNESMAVNDIVECERAEDDEVEMGFGVPKPATVLKEQNSENQILFLYPRECENAERNKPINILHQGKFKKVFPLYINDLRLGRQYQGKLFIFERCVIFTEQTKQKPAEQSKQKLRYRGHFDGQEVGYDFSNQQILRIVSEKDREHAIEVKIDIQNPNAANLAVVVELLRAIINKREKKEGFIIESTELTIIRNAMVNRNSSNRSSISSTASSFSFYNTCGPEIVEESPLSFYPKQDFNNNSSAIDTMINFHQYYEKALSDSLNFYMNSLPFEVREQLTELNEILNDMLKVQRGLNFRLFEDDLRQGAESDLKYLCVLFHDSLKQSEFEIFLKYVERSKAAEAILMSFEQYFSGQPKEDDAICLSIDAFLFLPIEYVNRCYEFFESVWRDVHGSTGTIQLRNTVLDYKINYVHDQLSLLRQRVNENYYIRQLIMDVDFLNEIELVQYSEIVRLEGSYANYRLFLMKTGLLCMKIKSDQQPDKPEAYSGVTFYCPYTKSTHRSSKRSEKRWIVYLDGKKTTLIFAGKQARHMTSDQYQKLASQMRAKARVKKRSFFRTND</sequence>
<feature type="domain" description="DH" evidence="2">
    <location>
        <begin position="165"/>
        <end position="349"/>
    </location>
</feature>
<keyword evidence="1" id="KW-0344">Guanine-nucleotide releasing factor</keyword>
<dbReference type="PANTHER" id="PTHR22826">
    <property type="entry name" value="RHO GUANINE EXCHANGE FACTOR-RELATED"/>
    <property type="match status" value="1"/>
</dbReference>
<dbReference type="InterPro" id="IPR000219">
    <property type="entry name" value="DH_dom"/>
</dbReference>
<accession>A0A8D8C614</accession>
<reference evidence="3" key="1">
    <citation type="submission" date="2021-05" db="EMBL/GenBank/DDBJ databases">
        <authorList>
            <person name="Alioto T."/>
            <person name="Alioto T."/>
            <person name="Gomez Garrido J."/>
        </authorList>
    </citation>
    <scope>NUCLEOTIDE SEQUENCE</scope>
</reference>
<feature type="domain" description="DH" evidence="2">
    <location>
        <begin position="584"/>
        <end position="770"/>
    </location>
</feature>
<dbReference type="SUPFAM" id="SSF48065">
    <property type="entry name" value="DBL homology domain (DH-domain)"/>
    <property type="match status" value="1"/>
</dbReference>
<dbReference type="InterPro" id="IPR035899">
    <property type="entry name" value="DBL_dom_sf"/>
</dbReference>
<evidence type="ECO:0000313" key="3">
    <source>
        <dbReference type="EMBL" id="CAG6488529.1"/>
    </source>
</evidence>
<dbReference type="PANTHER" id="PTHR22826:SF209">
    <property type="entry name" value="DH DOMAIN-CONTAINING PROTEIN"/>
    <property type="match status" value="1"/>
</dbReference>
<organism evidence="3">
    <name type="scientific">Culex pipiens</name>
    <name type="common">House mosquito</name>
    <dbReference type="NCBI Taxonomy" id="7175"/>
    <lineage>
        <taxon>Eukaryota</taxon>
        <taxon>Metazoa</taxon>
        <taxon>Ecdysozoa</taxon>
        <taxon>Arthropoda</taxon>
        <taxon>Hexapoda</taxon>
        <taxon>Insecta</taxon>
        <taxon>Pterygota</taxon>
        <taxon>Neoptera</taxon>
        <taxon>Endopterygota</taxon>
        <taxon>Diptera</taxon>
        <taxon>Nematocera</taxon>
        <taxon>Culicoidea</taxon>
        <taxon>Culicidae</taxon>
        <taxon>Culicinae</taxon>
        <taxon>Culicini</taxon>
        <taxon>Culex</taxon>
        <taxon>Culex</taxon>
    </lineage>
</organism>
<dbReference type="AlphaFoldDB" id="A0A8D8C614"/>
<dbReference type="GO" id="GO:0005737">
    <property type="term" value="C:cytoplasm"/>
    <property type="evidence" value="ECO:0007669"/>
    <property type="project" value="TreeGrafter"/>
</dbReference>
<evidence type="ECO:0000259" key="2">
    <source>
        <dbReference type="PROSITE" id="PS50010"/>
    </source>
</evidence>
<dbReference type="EMBL" id="HBUE01110266">
    <property type="protein sequence ID" value="CAG6488529.1"/>
    <property type="molecule type" value="Transcribed_RNA"/>
</dbReference>
<dbReference type="InterPro" id="IPR051336">
    <property type="entry name" value="RhoGEF_Guanine_NuclExch_SF"/>
</dbReference>